<evidence type="ECO:0000256" key="10">
    <source>
        <dbReference type="PIRSR" id="PIRSR000388-2"/>
    </source>
</evidence>
<evidence type="ECO:0000256" key="11">
    <source>
        <dbReference type="PIRSR" id="PIRSR000388-3"/>
    </source>
</evidence>
<evidence type="ECO:0000256" key="9">
    <source>
        <dbReference type="PIRSR" id="PIRSR000388-1"/>
    </source>
</evidence>
<dbReference type="GO" id="GO:0000287">
    <property type="term" value="F:magnesium ion binding"/>
    <property type="evidence" value="ECO:0007669"/>
    <property type="project" value="TreeGrafter"/>
</dbReference>
<dbReference type="Gene3D" id="3.20.20.60">
    <property type="entry name" value="Phosphoenolpyruvate-binding domains"/>
    <property type="match status" value="1"/>
</dbReference>
<comment type="caution">
    <text evidence="12">The sequence shown here is derived from an EMBL/GenBank/DDBJ whole genome shotgun (WGS) entry which is preliminary data.</text>
</comment>
<keyword evidence="6 8" id="KW-0479">Metal-binding</keyword>
<evidence type="ECO:0000256" key="6">
    <source>
        <dbReference type="ARBA" id="ARBA00022723"/>
    </source>
</evidence>
<gene>
    <name evidence="8" type="primary">panB</name>
    <name evidence="12" type="ORF">C7446_3191</name>
</gene>
<dbReference type="GO" id="GO:0005737">
    <property type="term" value="C:cytoplasm"/>
    <property type="evidence" value="ECO:0007669"/>
    <property type="project" value="UniProtKB-SubCell"/>
</dbReference>
<dbReference type="GO" id="GO:0015940">
    <property type="term" value="P:pantothenate biosynthetic process"/>
    <property type="evidence" value="ECO:0007669"/>
    <property type="project" value="UniProtKB-UniRule"/>
</dbReference>
<evidence type="ECO:0000256" key="3">
    <source>
        <dbReference type="ARBA" id="ARBA00011424"/>
    </source>
</evidence>
<dbReference type="InterPro" id="IPR015813">
    <property type="entry name" value="Pyrv/PenolPyrv_kinase-like_dom"/>
</dbReference>
<keyword evidence="12" id="KW-0489">Methyltransferase</keyword>
<dbReference type="NCBIfam" id="NF001452">
    <property type="entry name" value="PRK00311.1"/>
    <property type="match status" value="1"/>
</dbReference>
<dbReference type="UniPathway" id="UPA00028">
    <property type="reaction ID" value="UER00003"/>
</dbReference>
<evidence type="ECO:0000256" key="8">
    <source>
        <dbReference type="HAMAP-Rule" id="MF_00156"/>
    </source>
</evidence>
<feature type="binding site" evidence="8 10">
    <location>
        <position position="112"/>
    </location>
    <ligand>
        <name>3-methyl-2-oxobutanoate</name>
        <dbReference type="ChEBI" id="CHEBI:11851"/>
    </ligand>
</feature>
<dbReference type="FunFam" id="3.20.20.60:FF:000003">
    <property type="entry name" value="3-methyl-2-oxobutanoate hydroxymethyltransferase"/>
    <property type="match status" value="1"/>
</dbReference>
<keyword evidence="8 11" id="KW-0460">Magnesium</keyword>
<dbReference type="AlphaFoldDB" id="A0A420WSZ6"/>
<evidence type="ECO:0000256" key="1">
    <source>
        <dbReference type="ARBA" id="ARBA00005033"/>
    </source>
</evidence>
<dbReference type="RefSeq" id="WP_121174068.1">
    <property type="nucleotide sequence ID" value="NZ_RBIN01000011.1"/>
</dbReference>
<keyword evidence="4 8" id="KW-0566">Pantothenate biosynthesis</keyword>
<sequence length="263" mass="27385">MSAITLATLQAHRDSGTRFSCLTAYDATLAGLAADAGIAVLLVGDSLGMVLQGHDSTLPVTLADMVYHTRCVARAGVDSLIMADLPFMANATTGMTLEAAGELMRAGAQLVKLEGEGWLADDIRALVRRGVPVCAHLGLRPQSVHALGGYRVQGREAAASQQLIDDAVTLEAAGAALILLECVPAELGQRVRAAVSVPVIGIGAGPQVDGQILVMHDMLGATRHRPPRFVRDFLAESGSLTGAFRAYHEAVAAGSFPGPEHSF</sequence>
<dbReference type="InterPro" id="IPR003700">
    <property type="entry name" value="Pantoate_hydroxy_MeTrfase"/>
</dbReference>
<feature type="active site" description="Proton acceptor" evidence="8 9">
    <location>
        <position position="181"/>
    </location>
</feature>
<proteinExistence type="inferred from homology"/>
<dbReference type="EC" id="2.1.2.11" evidence="8"/>
<dbReference type="GO" id="GO:0003864">
    <property type="term" value="F:3-methyl-2-oxobutanoate hydroxymethyltransferase activity"/>
    <property type="evidence" value="ECO:0007669"/>
    <property type="project" value="UniProtKB-UniRule"/>
</dbReference>
<comment type="function">
    <text evidence="7 8">Catalyzes the reversible reaction in which hydroxymethyl group from 5,10-methylenetetrahydrofolate is transferred onto alpha-ketoisovalerate to form ketopantoate.</text>
</comment>
<dbReference type="PIRSF" id="PIRSF000388">
    <property type="entry name" value="Pantoate_hydroxy_MeTrfase"/>
    <property type="match status" value="1"/>
</dbReference>
<reference evidence="12 13" key="1">
    <citation type="submission" date="2018-10" db="EMBL/GenBank/DDBJ databases">
        <title>Genomic Encyclopedia of Type Strains, Phase IV (KMG-IV): sequencing the most valuable type-strain genomes for metagenomic binning, comparative biology and taxonomic classification.</title>
        <authorList>
            <person name="Goeker M."/>
        </authorList>
    </citation>
    <scope>NUCLEOTIDE SEQUENCE [LARGE SCALE GENOMIC DNA]</scope>
    <source>
        <strain evidence="12 13">DSM 23229</strain>
    </source>
</reference>
<dbReference type="HAMAP" id="MF_00156">
    <property type="entry name" value="PanB"/>
    <property type="match status" value="1"/>
</dbReference>
<feature type="binding site" evidence="8 11">
    <location>
        <position position="114"/>
    </location>
    <ligand>
        <name>Mg(2+)</name>
        <dbReference type="ChEBI" id="CHEBI:18420"/>
    </ligand>
</feature>
<dbReference type="NCBIfam" id="TIGR00222">
    <property type="entry name" value="panB"/>
    <property type="match status" value="1"/>
</dbReference>
<keyword evidence="5 8" id="KW-0808">Transferase</keyword>
<dbReference type="OrthoDB" id="9781789at2"/>
<evidence type="ECO:0000256" key="5">
    <source>
        <dbReference type="ARBA" id="ARBA00022679"/>
    </source>
</evidence>
<name>A0A420WSZ6_9GAMM</name>
<keyword evidence="8" id="KW-0963">Cytoplasm</keyword>
<evidence type="ECO:0000256" key="7">
    <source>
        <dbReference type="ARBA" id="ARBA00056497"/>
    </source>
</evidence>
<comment type="subunit">
    <text evidence="3 8">Homodecamer; pentamer of dimers.</text>
</comment>
<feature type="binding site" evidence="8 10">
    <location>
        <begin position="45"/>
        <end position="46"/>
    </location>
    <ligand>
        <name>3-methyl-2-oxobutanoate</name>
        <dbReference type="ChEBI" id="CHEBI:11851"/>
    </ligand>
</feature>
<dbReference type="GO" id="GO:0008168">
    <property type="term" value="F:methyltransferase activity"/>
    <property type="evidence" value="ECO:0007669"/>
    <property type="project" value="UniProtKB-KW"/>
</dbReference>
<dbReference type="EMBL" id="RBIN01000011">
    <property type="protein sequence ID" value="RKQ95809.1"/>
    <property type="molecule type" value="Genomic_DNA"/>
</dbReference>
<dbReference type="CDD" id="cd06557">
    <property type="entry name" value="KPHMT-like"/>
    <property type="match status" value="1"/>
</dbReference>
<protein>
    <recommendedName>
        <fullName evidence="8">3-methyl-2-oxobutanoate hydroxymethyltransferase</fullName>
        <ecNumber evidence="8">2.1.2.11</ecNumber>
    </recommendedName>
    <alternativeName>
        <fullName evidence="8">Ketopantoate hydroxymethyltransferase</fullName>
        <shortName evidence="8">KPHMT</shortName>
    </alternativeName>
</protein>
<evidence type="ECO:0000313" key="12">
    <source>
        <dbReference type="EMBL" id="RKQ95809.1"/>
    </source>
</evidence>
<comment type="catalytic activity">
    <reaction evidence="8">
        <text>(6R)-5,10-methylene-5,6,7,8-tetrahydrofolate + 3-methyl-2-oxobutanoate + H2O = 2-dehydropantoate + (6S)-5,6,7,8-tetrahydrofolate</text>
        <dbReference type="Rhea" id="RHEA:11824"/>
        <dbReference type="ChEBI" id="CHEBI:11561"/>
        <dbReference type="ChEBI" id="CHEBI:11851"/>
        <dbReference type="ChEBI" id="CHEBI:15377"/>
        <dbReference type="ChEBI" id="CHEBI:15636"/>
        <dbReference type="ChEBI" id="CHEBI:57453"/>
        <dbReference type="EC" id="2.1.2.11"/>
    </reaction>
</comment>
<evidence type="ECO:0000256" key="2">
    <source>
        <dbReference type="ARBA" id="ARBA00008676"/>
    </source>
</evidence>
<dbReference type="InterPro" id="IPR040442">
    <property type="entry name" value="Pyrv_kinase-like_dom_sf"/>
</dbReference>
<dbReference type="Pfam" id="PF02548">
    <property type="entry name" value="Pantoate_transf"/>
    <property type="match status" value="1"/>
</dbReference>
<keyword evidence="13" id="KW-1185">Reference proteome</keyword>
<comment type="pathway">
    <text evidence="1 8">Cofactor biosynthesis; (R)-pantothenate biosynthesis; (R)-pantoate from 3-methyl-2-oxobutanoate: step 1/2.</text>
</comment>
<dbReference type="GO" id="GO:0032259">
    <property type="term" value="P:methylation"/>
    <property type="evidence" value="ECO:0007669"/>
    <property type="project" value="UniProtKB-KW"/>
</dbReference>
<dbReference type="Proteomes" id="UP000281975">
    <property type="component" value="Unassembled WGS sequence"/>
</dbReference>
<organism evidence="12 13">
    <name type="scientific">Kushneria sinocarnis</name>
    <dbReference type="NCBI Taxonomy" id="595502"/>
    <lineage>
        <taxon>Bacteria</taxon>
        <taxon>Pseudomonadati</taxon>
        <taxon>Pseudomonadota</taxon>
        <taxon>Gammaproteobacteria</taxon>
        <taxon>Oceanospirillales</taxon>
        <taxon>Halomonadaceae</taxon>
        <taxon>Kushneria</taxon>
    </lineage>
</organism>
<dbReference type="PANTHER" id="PTHR20881">
    <property type="entry name" value="3-METHYL-2-OXOBUTANOATE HYDROXYMETHYLTRANSFERASE"/>
    <property type="match status" value="1"/>
</dbReference>
<dbReference type="SUPFAM" id="SSF51621">
    <property type="entry name" value="Phosphoenolpyruvate/pyruvate domain"/>
    <property type="match status" value="1"/>
</dbReference>
<evidence type="ECO:0000313" key="13">
    <source>
        <dbReference type="Proteomes" id="UP000281975"/>
    </source>
</evidence>
<comment type="similarity">
    <text evidence="2 8">Belongs to the PanB family.</text>
</comment>
<comment type="cofactor">
    <cofactor evidence="8 11">
        <name>Mg(2+)</name>
        <dbReference type="ChEBI" id="CHEBI:18420"/>
    </cofactor>
    <text evidence="8 11">Binds 1 Mg(2+) ion per subunit.</text>
</comment>
<comment type="subcellular location">
    <subcellularLocation>
        <location evidence="8">Cytoplasm</location>
    </subcellularLocation>
</comment>
<feature type="binding site" evidence="8 11">
    <location>
        <position position="45"/>
    </location>
    <ligand>
        <name>Mg(2+)</name>
        <dbReference type="ChEBI" id="CHEBI:18420"/>
    </ligand>
</feature>
<accession>A0A420WSZ6</accession>
<feature type="binding site" evidence="8 10">
    <location>
        <position position="84"/>
    </location>
    <ligand>
        <name>3-methyl-2-oxobutanoate</name>
        <dbReference type="ChEBI" id="CHEBI:11851"/>
    </ligand>
</feature>
<feature type="binding site" evidence="8 11">
    <location>
        <position position="84"/>
    </location>
    <ligand>
        <name>Mg(2+)</name>
        <dbReference type="ChEBI" id="CHEBI:18420"/>
    </ligand>
</feature>
<evidence type="ECO:0000256" key="4">
    <source>
        <dbReference type="ARBA" id="ARBA00022655"/>
    </source>
</evidence>
<dbReference type="PANTHER" id="PTHR20881:SF0">
    <property type="entry name" value="3-METHYL-2-OXOBUTANOATE HYDROXYMETHYLTRANSFERASE"/>
    <property type="match status" value="1"/>
</dbReference>